<evidence type="ECO:0008006" key="5">
    <source>
        <dbReference type="Google" id="ProtNLM"/>
    </source>
</evidence>
<evidence type="ECO:0000256" key="2">
    <source>
        <dbReference type="SAM" id="Phobius"/>
    </source>
</evidence>
<protein>
    <recommendedName>
        <fullName evidence="5">Cytochrome b561 bacterial/Ni-hydrogenase domain-containing protein</fullName>
    </recommendedName>
</protein>
<dbReference type="Proteomes" id="UP000571817">
    <property type="component" value="Unassembled WGS sequence"/>
</dbReference>
<feature type="transmembrane region" description="Helical" evidence="2">
    <location>
        <begin position="51"/>
        <end position="70"/>
    </location>
</feature>
<name>A0A853DI96_9MICO</name>
<feature type="transmembrane region" description="Helical" evidence="2">
    <location>
        <begin position="25"/>
        <end position="45"/>
    </location>
</feature>
<gene>
    <name evidence="3" type="ORF">HNR15_003360</name>
</gene>
<sequence length="219" mass="23538">MSTSIAGSSAHPDQGLDGTTGNRRLTATTGMLLLLLLAVEGVTILRIRDLITIHVFVGLLLVLPVLWKMATTGYRFVRYYTGDEAYVRRGAPPLVLRALGPLMILTTLALLATGITLILQGPGHRGPPLLLHKASFFAWVAVTALHVLGHLREAVVESWHDLRPGVGDADGRPRLIRRLTLVAVLLLGVGFATVVYPAAASWTAGQGFHRDGPGIGHRR</sequence>
<evidence type="ECO:0000313" key="4">
    <source>
        <dbReference type="Proteomes" id="UP000571817"/>
    </source>
</evidence>
<evidence type="ECO:0000313" key="3">
    <source>
        <dbReference type="EMBL" id="NYJ76397.1"/>
    </source>
</evidence>
<reference evidence="3 4" key="1">
    <citation type="submission" date="2020-07" db="EMBL/GenBank/DDBJ databases">
        <title>Sequencing the genomes of 1000 actinobacteria strains.</title>
        <authorList>
            <person name="Klenk H.-P."/>
        </authorList>
    </citation>
    <scope>NUCLEOTIDE SEQUENCE [LARGE SCALE GENOMIC DNA]</scope>
    <source>
        <strain evidence="3 4">DSM 29531</strain>
    </source>
</reference>
<feature type="transmembrane region" description="Helical" evidence="2">
    <location>
        <begin position="130"/>
        <end position="148"/>
    </location>
</feature>
<proteinExistence type="predicted"/>
<comment type="caution">
    <text evidence="3">The sequence shown here is derived from an EMBL/GenBank/DDBJ whole genome shotgun (WGS) entry which is preliminary data.</text>
</comment>
<feature type="region of interest" description="Disordered" evidence="1">
    <location>
        <begin position="1"/>
        <end position="21"/>
    </location>
</feature>
<dbReference type="AlphaFoldDB" id="A0A853DI96"/>
<keyword evidence="2" id="KW-1133">Transmembrane helix</keyword>
<feature type="transmembrane region" description="Helical" evidence="2">
    <location>
        <begin position="179"/>
        <end position="199"/>
    </location>
</feature>
<keyword evidence="2" id="KW-0812">Transmembrane</keyword>
<keyword evidence="4" id="KW-1185">Reference proteome</keyword>
<accession>A0A853DI96</accession>
<feature type="transmembrane region" description="Helical" evidence="2">
    <location>
        <begin position="98"/>
        <end position="118"/>
    </location>
</feature>
<dbReference type="RefSeq" id="WP_179483458.1">
    <property type="nucleotide sequence ID" value="NZ_JACCFW010000001.1"/>
</dbReference>
<keyword evidence="2" id="KW-0472">Membrane</keyword>
<evidence type="ECO:0000256" key="1">
    <source>
        <dbReference type="SAM" id="MobiDB-lite"/>
    </source>
</evidence>
<organism evidence="3 4">
    <name type="scientific">Allobranchiibius huperziae</name>
    <dbReference type="NCBI Taxonomy" id="1874116"/>
    <lineage>
        <taxon>Bacteria</taxon>
        <taxon>Bacillati</taxon>
        <taxon>Actinomycetota</taxon>
        <taxon>Actinomycetes</taxon>
        <taxon>Micrococcales</taxon>
        <taxon>Dermacoccaceae</taxon>
        <taxon>Allobranchiibius</taxon>
    </lineage>
</organism>
<dbReference type="EMBL" id="JACCFW010000001">
    <property type="protein sequence ID" value="NYJ76397.1"/>
    <property type="molecule type" value="Genomic_DNA"/>
</dbReference>